<accession>A0A0K2TB16</accession>
<sequence>MYSESKLMSWIVANGGESVWSYDNQNYVLTCRLCQYSKSVDHMYPLLRHVKRKYHERNLEIFKKRQSSNVIVNEDSNEVDFTSDLVKMFVSCNIPVTTVENPNFVKFVEKYTGKSVPSRFSMTKSLETESKVVLSKVERELDGKDIFMAMDENKDSKDRAVAVLIGTLDGQHLGKRYLINLDHVDVGSKNSLAIEEVAINSINDTLGSNFKKNRFKLFITDEVPYCMEAAEKLRTTFPSMRNITSSSKSDRVFSFLTDINSPKRNKLSSSHVKDILIMKCNHELIQI</sequence>
<proteinExistence type="predicted"/>
<dbReference type="GeneID" id="121128897"/>
<organism evidence="1">
    <name type="scientific">Lepeophtheirus salmonis</name>
    <name type="common">Salmon louse</name>
    <name type="synonym">Caligus salmonis</name>
    <dbReference type="NCBI Taxonomy" id="72036"/>
    <lineage>
        <taxon>Eukaryota</taxon>
        <taxon>Metazoa</taxon>
        <taxon>Ecdysozoa</taxon>
        <taxon>Arthropoda</taxon>
        <taxon>Crustacea</taxon>
        <taxon>Multicrustacea</taxon>
        <taxon>Hexanauplia</taxon>
        <taxon>Copepoda</taxon>
        <taxon>Siphonostomatoida</taxon>
        <taxon>Caligidae</taxon>
        <taxon>Lepeophtheirus</taxon>
    </lineage>
</organism>
<evidence type="ECO:0000313" key="1">
    <source>
        <dbReference type="EMBL" id="CDW23254.1"/>
    </source>
</evidence>
<dbReference type="KEGG" id="lsm:121128897"/>
<reference evidence="1" key="1">
    <citation type="submission" date="2014-05" db="EMBL/GenBank/DDBJ databases">
        <authorList>
            <person name="Chronopoulou M."/>
        </authorList>
    </citation>
    <scope>NUCLEOTIDE SEQUENCE</scope>
    <source>
        <tissue evidence="1">Whole organism</tissue>
    </source>
</reference>
<dbReference type="EMBL" id="HACA01005893">
    <property type="protein sequence ID" value="CDW23254.1"/>
    <property type="molecule type" value="Transcribed_RNA"/>
</dbReference>
<dbReference type="OrthoDB" id="6617129at2759"/>
<dbReference type="RefSeq" id="XP_040580427.1">
    <property type="nucleotide sequence ID" value="XM_040724493.2"/>
</dbReference>
<protein>
    <submittedName>
        <fullName evidence="1">Uncharacterized protein</fullName>
    </submittedName>
</protein>
<name>A0A0K2TB16_LEPSM</name>
<dbReference type="AlphaFoldDB" id="A0A0K2TB16"/>